<reference evidence="3 4" key="1">
    <citation type="submission" date="2015-03" db="EMBL/GenBank/DDBJ databases">
        <title>Genome assembly of Sandaracinus amylolyticus DSM 53668.</title>
        <authorList>
            <person name="Sharma G."/>
            <person name="Subramanian S."/>
        </authorList>
    </citation>
    <scope>NUCLEOTIDE SEQUENCE [LARGE SCALE GENOMIC DNA]</scope>
    <source>
        <strain evidence="3 4">DSM 53668</strain>
    </source>
</reference>
<keyword evidence="2" id="KW-0732">Signal</keyword>
<evidence type="ECO:0000313" key="3">
    <source>
        <dbReference type="EMBL" id="AKF07795.1"/>
    </source>
</evidence>
<feature type="region of interest" description="Disordered" evidence="1">
    <location>
        <begin position="24"/>
        <end position="59"/>
    </location>
</feature>
<name>A0A0F6YK12_9BACT</name>
<sequence length="355" mass="36066">MRKIGLVAMAALLGLASVAPGCSNEDGNGDDGDAGGSGIDAGGDGTDGGGGGGMDATVDGDGGTGLDGAIFGEAGFVEVDGGILLPDGAIVACVQAECQGRLYLCGNCLDDDGDGLSDSEDPDCLGPCDNSEDRLDPAIPGIGEQCTRDCYFDQDSGDGNDDCSYDLPCDPLSPGSRPANPTCPYDDRRTCETEQSAACLDFCGPLVPNGCDCFGCCDIGGTGDNWVFIGSVPETGQPACTVEEALDHNYGSCRRCTPNMDCFNDCGRCELCLGRDPATIPADCFPPPPPSDAGVPRDDAGNPIDAGPRDAGTPTDAGPPPPPRCEDDRQPCGLPTDPACPGGYYCLTGCCIYFG</sequence>
<evidence type="ECO:0000313" key="4">
    <source>
        <dbReference type="Proteomes" id="UP000034883"/>
    </source>
</evidence>
<dbReference type="STRING" id="927083.DB32_004944"/>
<feature type="region of interest" description="Disordered" evidence="1">
    <location>
        <begin position="283"/>
        <end position="330"/>
    </location>
</feature>
<feature type="signal peptide" evidence="2">
    <location>
        <begin position="1"/>
        <end position="21"/>
    </location>
</feature>
<evidence type="ECO:0000256" key="1">
    <source>
        <dbReference type="SAM" id="MobiDB-lite"/>
    </source>
</evidence>
<gene>
    <name evidence="3" type="ORF">DB32_004944</name>
</gene>
<dbReference type="KEGG" id="samy:DB32_004944"/>
<proteinExistence type="predicted"/>
<accession>A0A0F6YK12</accession>
<keyword evidence="4" id="KW-1185">Reference proteome</keyword>
<dbReference type="OrthoDB" id="5504823at2"/>
<protein>
    <submittedName>
        <fullName evidence="3">Clumping factor A</fullName>
    </submittedName>
</protein>
<evidence type="ECO:0000256" key="2">
    <source>
        <dbReference type="SAM" id="SignalP"/>
    </source>
</evidence>
<dbReference type="EMBL" id="CP011125">
    <property type="protein sequence ID" value="AKF07795.1"/>
    <property type="molecule type" value="Genomic_DNA"/>
</dbReference>
<dbReference type="RefSeq" id="WP_053235014.1">
    <property type="nucleotide sequence ID" value="NZ_CP011125.1"/>
</dbReference>
<dbReference type="AlphaFoldDB" id="A0A0F6YK12"/>
<organism evidence="3 4">
    <name type="scientific">Sandaracinus amylolyticus</name>
    <dbReference type="NCBI Taxonomy" id="927083"/>
    <lineage>
        <taxon>Bacteria</taxon>
        <taxon>Pseudomonadati</taxon>
        <taxon>Myxococcota</taxon>
        <taxon>Polyangia</taxon>
        <taxon>Polyangiales</taxon>
        <taxon>Sandaracinaceae</taxon>
        <taxon>Sandaracinus</taxon>
    </lineage>
</organism>
<feature type="compositionally biased region" description="Gly residues" evidence="1">
    <location>
        <begin position="34"/>
        <end position="59"/>
    </location>
</feature>
<dbReference type="Proteomes" id="UP000034883">
    <property type="component" value="Chromosome"/>
</dbReference>
<feature type="chain" id="PRO_5002512375" evidence="2">
    <location>
        <begin position="22"/>
        <end position="355"/>
    </location>
</feature>